<evidence type="ECO:0000313" key="1">
    <source>
        <dbReference type="EMBL" id="KAJ7984977.1"/>
    </source>
</evidence>
<protein>
    <submittedName>
        <fullName evidence="1">Uncharacterized protein</fullName>
    </submittedName>
</protein>
<reference evidence="1" key="1">
    <citation type="submission" date="2021-05" db="EMBL/GenBank/DDBJ databases">
        <authorList>
            <person name="Pan Q."/>
            <person name="Jouanno E."/>
            <person name="Zahm M."/>
            <person name="Klopp C."/>
            <person name="Cabau C."/>
            <person name="Louis A."/>
            <person name="Berthelot C."/>
            <person name="Parey E."/>
            <person name="Roest Crollius H."/>
            <person name="Montfort J."/>
            <person name="Robinson-Rechavi M."/>
            <person name="Bouchez O."/>
            <person name="Lampietro C."/>
            <person name="Lopez Roques C."/>
            <person name="Donnadieu C."/>
            <person name="Postlethwait J."/>
            <person name="Bobe J."/>
            <person name="Dillon D."/>
            <person name="Chandos A."/>
            <person name="von Hippel F."/>
            <person name="Guiguen Y."/>
        </authorList>
    </citation>
    <scope>NUCLEOTIDE SEQUENCE</scope>
    <source>
        <strain evidence="1">YG-Jan2019</strain>
    </source>
</reference>
<proteinExistence type="predicted"/>
<keyword evidence="2" id="KW-1185">Reference proteome</keyword>
<dbReference type="Proteomes" id="UP001157502">
    <property type="component" value="Chromosome 37"/>
</dbReference>
<gene>
    <name evidence="1" type="ORF">DPEC_G00360360</name>
</gene>
<accession>A0ACC2F0X6</accession>
<evidence type="ECO:0000313" key="2">
    <source>
        <dbReference type="Proteomes" id="UP001157502"/>
    </source>
</evidence>
<organism evidence="1 2">
    <name type="scientific">Dallia pectoralis</name>
    <name type="common">Alaska blackfish</name>
    <dbReference type="NCBI Taxonomy" id="75939"/>
    <lineage>
        <taxon>Eukaryota</taxon>
        <taxon>Metazoa</taxon>
        <taxon>Chordata</taxon>
        <taxon>Craniata</taxon>
        <taxon>Vertebrata</taxon>
        <taxon>Euteleostomi</taxon>
        <taxon>Actinopterygii</taxon>
        <taxon>Neopterygii</taxon>
        <taxon>Teleostei</taxon>
        <taxon>Protacanthopterygii</taxon>
        <taxon>Esociformes</taxon>
        <taxon>Umbridae</taxon>
        <taxon>Dallia</taxon>
    </lineage>
</organism>
<comment type="caution">
    <text evidence="1">The sequence shown here is derived from an EMBL/GenBank/DDBJ whole genome shotgun (WGS) entry which is preliminary data.</text>
</comment>
<name>A0ACC2F0X6_DALPE</name>
<sequence length="138" mass="14873">MLGFFTSGFSQLPPRKNLPRLTISVPPDAKKRIAGTVATETRRCEWQCGPQAHSRPLSLTSSLPQTQARLAPEGSSSQQGPFTGLAHRTLPFIHTACLFDGPGLGTRSQIQSLESDLLSAEISSSVVQRDIVKPHPGE</sequence>
<dbReference type="EMBL" id="CM055764">
    <property type="protein sequence ID" value="KAJ7984977.1"/>
    <property type="molecule type" value="Genomic_DNA"/>
</dbReference>